<dbReference type="AlphaFoldDB" id="A0A7U8C5N7"/>
<comment type="caution">
    <text evidence="1">The sequence shown here is derived from an EMBL/GenBank/DDBJ whole genome shotgun (WGS) entry which is preliminary data.</text>
</comment>
<evidence type="ECO:0000313" key="1">
    <source>
        <dbReference type="EMBL" id="EAR62028.1"/>
    </source>
</evidence>
<dbReference type="RefSeq" id="WP_007019665.1">
    <property type="nucleotide sequence ID" value="NZ_CH724125.1"/>
</dbReference>
<keyword evidence="2" id="KW-1185">Reference proteome</keyword>
<proteinExistence type="predicted"/>
<organism evidence="1 2">
    <name type="scientific">Neptuniibacter caesariensis</name>
    <dbReference type="NCBI Taxonomy" id="207954"/>
    <lineage>
        <taxon>Bacteria</taxon>
        <taxon>Pseudomonadati</taxon>
        <taxon>Pseudomonadota</taxon>
        <taxon>Gammaproteobacteria</taxon>
        <taxon>Oceanospirillales</taxon>
        <taxon>Oceanospirillaceae</taxon>
        <taxon>Neptuniibacter</taxon>
    </lineage>
</organism>
<protein>
    <submittedName>
        <fullName evidence="1">Response regulator</fullName>
    </submittedName>
</protein>
<dbReference type="Proteomes" id="UP000002171">
    <property type="component" value="Unassembled WGS sequence"/>
</dbReference>
<sequence>MDINLSPEAEYEEIVNALHQCGPEDAVCCETESLFKKAKKLLIQEKLKDVTIQLLDSDGYAVRQVTSKPKAVNKDQLTGRQIAVVKALEKVLMHCKKEGIQLVGYSDELVALPAHIAPEDVASASAVDINCYDAYKGADSVLPETAL</sequence>
<accession>A0A7U8C5N7</accession>
<evidence type="ECO:0000313" key="2">
    <source>
        <dbReference type="Proteomes" id="UP000002171"/>
    </source>
</evidence>
<name>A0A7U8C5N7_NEPCE</name>
<gene>
    <name evidence="1" type="ORF">MED92_09994</name>
</gene>
<dbReference type="EMBL" id="AAOW01000004">
    <property type="protein sequence ID" value="EAR62028.1"/>
    <property type="molecule type" value="Genomic_DNA"/>
</dbReference>
<reference evidence="1 2" key="1">
    <citation type="submission" date="2006-02" db="EMBL/GenBank/DDBJ databases">
        <authorList>
            <person name="Pinhassi J."/>
            <person name="Pedros-Alio C."/>
            <person name="Ferriera S."/>
            <person name="Johnson J."/>
            <person name="Kravitz S."/>
            <person name="Halpern A."/>
            <person name="Remington K."/>
            <person name="Beeson K."/>
            <person name="Tran B."/>
            <person name="Rogers Y.-H."/>
            <person name="Friedman R."/>
            <person name="Venter J.C."/>
        </authorList>
    </citation>
    <scope>NUCLEOTIDE SEQUENCE [LARGE SCALE GENOMIC DNA]</scope>
    <source>
        <strain evidence="1 2">MED92</strain>
    </source>
</reference>
<dbReference type="OrthoDB" id="6118011at2"/>